<dbReference type="PANTHER" id="PTHR10720">
    <property type="entry name" value="HEME OXYGENASE"/>
    <property type="match status" value="1"/>
</dbReference>
<dbReference type="AlphaFoldDB" id="M1X2U3"/>
<dbReference type="RefSeq" id="WP_008233956.1">
    <property type="nucleotide sequence ID" value="NZ_CAIY01000044.1"/>
</dbReference>
<comment type="caution">
    <text evidence="10">The sequence shown here is derived from an EMBL/GenBank/DDBJ whole genome shotgun (WGS) entry which is preliminary data.</text>
</comment>
<dbReference type="InterPro" id="IPR018207">
    <property type="entry name" value="Haem_oxygenase_CS"/>
</dbReference>
<reference evidence="11" key="2">
    <citation type="submission" date="2016-01" db="EMBL/GenBank/DDBJ databases">
        <title>Diatom-associated endosymboitic cyanobacterium lacks core nitrogen metabolism enzymes.</title>
        <authorList>
            <person name="Hilton J.A."/>
            <person name="Foster R.A."/>
            <person name="Tripp H.J."/>
            <person name="Carter B.J."/>
            <person name="Zehr J.P."/>
            <person name="Villareal T.A."/>
        </authorList>
    </citation>
    <scope>NUCLEOTIDE SEQUENCE [LARGE SCALE GENOMIC DNA]</scope>
    <source>
        <strain evidence="11">HH01</strain>
    </source>
</reference>
<dbReference type="EMBL" id="CAIY01000044">
    <property type="protein sequence ID" value="CCH67425.1"/>
    <property type="molecule type" value="Genomic_DNA"/>
</dbReference>
<dbReference type="STRING" id="1165094.RINTHH_12700"/>
<evidence type="ECO:0000256" key="9">
    <source>
        <dbReference type="PIRSR" id="PIRSR000343-2"/>
    </source>
</evidence>
<evidence type="ECO:0000256" key="3">
    <source>
        <dbReference type="ARBA" id="ARBA00022617"/>
    </source>
</evidence>
<dbReference type="SUPFAM" id="SSF48613">
    <property type="entry name" value="Heme oxygenase-like"/>
    <property type="match status" value="1"/>
</dbReference>
<dbReference type="GO" id="GO:0046872">
    <property type="term" value="F:metal ion binding"/>
    <property type="evidence" value="ECO:0007669"/>
    <property type="project" value="UniProtKB-KW"/>
</dbReference>
<dbReference type="Proteomes" id="UP000053051">
    <property type="component" value="Unassembled WGS sequence"/>
</dbReference>
<dbReference type="GO" id="GO:0042167">
    <property type="term" value="P:heme catabolic process"/>
    <property type="evidence" value="ECO:0007669"/>
    <property type="project" value="TreeGrafter"/>
</dbReference>
<proteinExistence type="inferred from homology"/>
<evidence type="ECO:0000256" key="6">
    <source>
        <dbReference type="ARBA" id="ARBA00023004"/>
    </source>
</evidence>
<accession>M1X2U3</accession>
<gene>
    <name evidence="10" type="ORF">RINTHH_12700</name>
</gene>
<dbReference type="InterPro" id="IPR016053">
    <property type="entry name" value="Haem_Oase-like"/>
</dbReference>
<dbReference type="SMR" id="M1X2U3"/>
<dbReference type="PANTHER" id="PTHR10720:SF0">
    <property type="entry name" value="HEME OXYGENASE"/>
    <property type="match status" value="1"/>
</dbReference>
<comment type="similarity">
    <text evidence="1">Belongs to the heme oxygenase family.</text>
</comment>
<evidence type="ECO:0000313" key="10">
    <source>
        <dbReference type="EMBL" id="CCH67425.1"/>
    </source>
</evidence>
<feature type="binding site" description="axial binding residue" evidence="9">
    <location>
        <position position="17"/>
    </location>
    <ligand>
        <name>heme b</name>
        <dbReference type="ChEBI" id="CHEBI:60344"/>
    </ligand>
    <ligandPart>
        <name>Fe</name>
        <dbReference type="ChEBI" id="CHEBI:18248"/>
    </ligandPart>
</feature>
<dbReference type="InterPro" id="IPR002051">
    <property type="entry name" value="Haem_Oase"/>
</dbReference>
<evidence type="ECO:0000256" key="2">
    <source>
        <dbReference type="ARBA" id="ARBA00012360"/>
    </source>
</evidence>
<keyword evidence="6 9" id="KW-0408">Iron</keyword>
<feature type="binding site" evidence="8">
    <location>
        <position position="125"/>
    </location>
    <ligand>
        <name>heme b</name>
        <dbReference type="ChEBI" id="CHEBI:60344"/>
    </ligand>
</feature>
<dbReference type="PRINTS" id="PR00088">
    <property type="entry name" value="HAEMOXYGNASE"/>
</dbReference>
<reference evidence="10 11" key="1">
    <citation type="submission" date="2012-05" db="EMBL/GenBank/DDBJ databases">
        <authorList>
            <person name="Hilton J."/>
        </authorList>
    </citation>
    <scope>NUCLEOTIDE SEQUENCE [LARGE SCALE GENOMIC DNA]</scope>
    <source>
        <strain evidence="10 11">HH01</strain>
    </source>
</reference>
<evidence type="ECO:0000256" key="8">
    <source>
        <dbReference type="PIRSR" id="PIRSR000343-1"/>
    </source>
</evidence>
<dbReference type="PIRSF" id="PIRSF000343">
    <property type="entry name" value="Haem_Oase"/>
    <property type="match status" value="1"/>
</dbReference>
<dbReference type="GO" id="GO:0004392">
    <property type="term" value="F:heme oxygenase (decyclizing) activity"/>
    <property type="evidence" value="ECO:0007669"/>
    <property type="project" value="UniProtKB-EC"/>
</dbReference>
<dbReference type="CDD" id="cd19165">
    <property type="entry name" value="HemeO"/>
    <property type="match status" value="1"/>
</dbReference>
<dbReference type="Pfam" id="PF01126">
    <property type="entry name" value="Heme_oxygenase"/>
    <property type="match status" value="1"/>
</dbReference>
<dbReference type="PROSITE" id="PS00593">
    <property type="entry name" value="HEME_OXYGENASE"/>
    <property type="match status" value="1"/>
</dbReference>
<organism evidence="10 11">
    <name type="scientific">Richelia intracellularis HH01</name>
    <dbReference type="NCBI Taxonomy" id="1165094"/>
    <lineage>
        <taxon>Bacteria</taxon>
        <taxon>Bacillati</taxon>
        <taxon>Cyanobacteriota</taxon>
        <taxon>Cyanophyceae</taxon>
        <taxon>Nostocales</taxon>
        <taxon>Nostocaceae</taxon>
        <taxon>Richelia</taxon>
    </lineage>
</organism>
<evidence type="ECO:0000256" key="7">
    <source>
        <dbReference type="ARBA" id="ARBA00048328"/>
    </source>
</evidence>
<evidence type="ECO:0000256" key="5">
    <source>
        <dbReference type="ARBA" id="ARBA00023002"/>
    </source>
</evidence>
<dbReference type="EC" id="1.14.14.18" evidence="2"/>
<sequence length="178" mass="20842">MSRDLAIRLREGTQQSHTLAENTIFMQCLFKGIVENQPFRLMIVNLYFVYIALEQELERYQEHPVVGMIWFPELHRREHLSKDLAFYYGKNWREEIVSSSSTNQYVAHIHELADTMPELLVAHAYVRYMGELSMGSSLRTIVRNVIDLPTDKGTALYEFDSLPTTQAKKFLRRNIVTL</sequence>
<evidence type="ECO:0000256" key="1">
    <source>
        <dbReference type="ARBA" id="ARBA00006134"/>
    </source>
</evidence>
<keyword evidence="11" id="KW-1185">Reference proteome</keyword>
<dbReference type="GO" id="GO:0006979">
    <property type="term" value="P:response to oxidative stress"/>
    <property type="evidence" value="ECO:0007669"/>
    <property type="project" value="TreeGrafter"/>
</dbReference>
<protein>
    <recommendedName>
        <fullName evidence="2">heme oxygenase (biliverdin-producing)</fullName>
        <ecNumber evidence="2">1.14.14.18</ecNumber>
    </recommendedName>
</protein>
<comment type="catalytic activity">
    <reaction evidence="7">
        <text>heme b + 3 reduced [NADPH--hemoprotein reductase] + 3 O2 = biliverdin IXalpha + CO + Fe(2+) + 3 oxidized [NADPH--hemoprotein reductase] + 3 H2O + H(+)</text>
        <dbReference type="Rhea" id="RHEA:21764"/>
        <dbReference type="Rhea" id="RHEA-COMP:11964"/>
        <dbReference type="Rhea" id="RHEA-COMP:11965"/>
        <dbReference type="ChEBI" id="CHEBI:15377"/>
        <dbReference type="ChEBI" id="CHEBI:15378"/>
        <dbReference type="ChEBI" id="CHEBI:15379"/>
        <dbReference type="ChEBI" id="CHEBI:17245"/>
        <dbReference type="ChEBI" id="CHEBI:29033"/>
        <dbReference type="ChEBI" id="CHEBI:57618"/>
        <dbReference type="ChEBI" id="CHEBI:57991"/>
        <dbReference type="ChEBI" id="CHEBI:58210"/>
        <dbReference type="ChEBI" id="CHEBI:60344"/>
        <dbReference type="EC" id="1.14.14.18"/>
    </reaction>
</comment>
<dbReference type="InterPro" id="IPR016084">
    <property type="entry name" value="Haem_Oase-like_multi-hlx"/>
</dbReference>
<evidence type="ECO:0000313" key="11">
    <source>
        <dbReference type="Proteomes" id="UP000053051"/>
    </source>
</evidence>
<feature type="binding site" evidence="8">
    <location>
        <position position="10"/>
    </location>
    <ligand>
        <name>heme b</name>
        <dbReference type="ChEBI" id="CHEBI:60344"/>
    </ligand>
</feature>
<keyword evidence="5 10" id="KW-0560">Oxidoreductase</keyword>
<keyword evidence="4 9" id="KW-0479">Metal-binding</keyword>
<dbReference type="GO" id="GO:0006788">
    <property type="term" value="P:heme oxidation"/>
    <property type="evidence" value="ECO:0007669"/>
    <property type="project" value="InterPro"/>
</dbReference>
<evidence type="ECO:0000256" key="4">
    <source>
        <dbReference type="ARBA" id="ARBA00022723"/>
    </source>
</evidence>
<name>M1X2U3_9NOST</name>
<dbReference type="Gene3D" id="1.20.910.10">
    <property type="entry name" value="Heme oxygenase-like"/>
    <property type="match status" value="1"/>
</dbReference>
<dbReference type="GO" id="GO:0020037">
    <property type="term" value="F:heme binding"/>
    <property type="evidence" value="ECO:0007669"/>
    <property type="project" value="TreeGrafter"/>
</dbReference>
<keyword evidence="3 8" id="KW-0349">Heme</keyword>